<feature type="domain" description="Type II secretion system protein GspF" evidence="7">
    <location>
        <begin position="108"/>
        <end position="227"/>
    </location>
</feature>
<protein>
    <submittedName>
        <fullName evidence="8">Type II secretion system (T2SS), protein F</fullName>
    </submittedName>
</protein>
<feature type="transmembrane region" description="Helical" evidence="6">
    <location>
        <begin position="57"/>
        <end position="86"/>
    </location>
</feature>
<keyword evidence="2" id="KW-1003">Cell membrane</keyword>
<evidence type="ECO:0000256" key="1">
    <source>
        <dbReference type="ARBA" id="ARBA00004651"/>
    </source>
</evidence>
<sequence>MFCGHAHSVGSAVLTIPLLLTALALVIGFPHPRGPTRLANMADVVPVRRRRVSRAPVLIALAVAALAGILAGVVAGVIAGGGAWWAAAKGLRPRRPALDHLGLAATWDLLAACLQSGMPVPDAIRAVAGDLPDRAGAALRDTADLLALGSDPVQAWSAALECPETAGLARGARRTARSGAALAGVARSLAAGVRERAEDAAEVRAQRAAVVIAGPLGLCFLPAFLCLGVLPVVIGMAARMSTQF</sequence>
<dbReference type="Pfam" id="PF00482">
    <property type="entry name" value="T2SSF"/>
    <property type="match status" value="1"/>
</dbReference>
<evidence type="ECO:0000259" key="7">
    <source>
        <dbReference type="Pfam" id="PF00482"/>
    </source>
</evidence>
<evidence type="ECO:0000256" key="6">
    <source>
        <dbReference type="SAM" id="Phobius"/>
    </source>
</evidence>
<keyword evidence="9" id="KW-1185">Reference proteome</keyword>
<evidence type="ECO:0000313" key="9">
    <source>
        <dbReference type="Proteomes" id="UP000199501"/>
    </source>
</evidence>
<dbReference type="GO" id="GO:0005886">
    <property type="term" value="C:plasma membrane"/>
    <property type="evidence" value="ECO:0007669"/>
    <property type="project" value="UniProtKB-SubCell"/>
</dbReference>
<evidence type="ECO:0000313" key="8">
    <source>
        <dbReference type="EMBL" id="SDD82066.1"/>
    </source>
</evidence>
<feature type="transmembrane region" description="Helical" evidence="6">
    <location>
        <begin position="6"/>
        <end position="29"/>
    </location>
</feature>
<evidence type="ECO:0000256" key="5">
    <source>
        <dbReference type="ARBA" id="ARBA00023136"/>
    </source>
</evidence>
<feature type="transmembrane region" description="Helical" evidence="6">
    <location>
        <begin position="212"/>
        <end position="238"/>
    </location>
</feature>
<dbReference type="AlphaFoldDB" id="A0A1G6XXF1"/>
<evidence type="ECO:0000256" key="3">
    <source>
        <dbReference type="ARBA" id="ARBA00022692"/>
    </source>
</evidence>
<organism evidence="8 9">
    <name type="scientific">Actinokineospora iranica</name>
    <dbReference type="NCBI Taxonomy" id="1271860"/>
    <lineage>
        <taxon>Bacteria</taxon>
        <taxon>Bacillati</taxon>
        <taxon>Actinomycetota</taxon>
        <taxon>Actinomycetes</taxon>
        <taxon>Pseudonocardiales</taxon>
        <taxon>Pseudonocardiaceae</taxon>
        <taxon>Actinokineospora</taxon>
    </lineage>
</organism>
<dbReference type="EMBL" id="FMZZ01000019">
    <property type="protein sequence ID" value="SDD82066.1"/>
    <property type="molecule type" value="Genomic_DNA"/>
</dbReference>
<evidence type="ECO:0000256" key="4">
    <source>
        <dbReference type="ARBA" id="ARBA00022989"/>
    </source>
</evidence>
<comment type="subcellular location">
    <subcellularLocation>
        <location evidence="1">Cell membrane</location>
        <topology evidence="1">Multi-pass membrane protein</topology>
    </subcellularLocation>
</comment>
<name>A0A1G6XXF1_9PSEU</name>
<dbReference type="InterPro" id="IPR018076">
    <property type="entry name" value="T2SS_GspF_dom"/>
</dbReference>
<dbReference type="STRING" id="1271860.SAMN05216174_11916"/>
<reference evidence="9" key="1">
    <citation type="submission" date="2016-10" db="EMBL/GenBank/DDBJ databases">
        <authorList>
            <person name="Varghese N."/>
            <person name="Submissions S."/>
        </authorList>
    </citation>
    <scope>NUCLEOTIDE SEQUENCE [LARGE SCALE GENOMIC DNA]</scope>
    <source>
        <strain evidence="9">IBRC-M 10403</strain>
    </source>
</reference>
<keyword evidence="3 6" id="KW-0812">Transmembrane</keyword>
<evidence type="ECO:0000256" key="2">
    <source>
        <dbReference type="ARBA" id="ARBA00022475"/>
    </source>
</evidence>
<keyword evidence="4 6" id="KW-1133">Transmembrane helix</keyword>
<dbReference type="PANTHER" id="PTHR35007">
    <property type="entry name" value="INTEGRAL MEMBRANE PROTEIN-RELATED"/>
    <property type="match status" value="1"/>
</dbReference>
<dbReference type="Proteomes" id="UP000199501">
    <property type="component" value="Unassembled WGS sequence"/>
</dbReference>
<accession>A0A1G6XXF1</accession>
<gene>
    <name evidence="8" type="ORF">SAMN05216174_11916</name>
</gene>
<dbReference type="PANTHER" id="PTHR35007:SF3">
    <property type="entry name" value="POSSIBLE CONSERVED ALANINE RICH MEMBRANE PROTEIN"/>
    <property type="match status" value="1"/>
</dbReference>
<keyword evidence="5 6" id="KW-0472">Membrane</keyword>
<proteinExistence type="predicted"/>